<sequence>MTDFIQVRTTTGDHAVVERIATELVDRRLAACAQIAGPLTSTYHWQGEVETSSEYLCTLKCRASAFDEVAELIGSLHPYDTPEVIGTPLSHVSRAYAAWLDETLSR</sequence>
<dbReference type="RefSeq" id="WP_146568751.1">
    <property type="nucleotide sequence ID" value="NZ_SIHJ01000005.1"/>
</dbReference>
<dbReference type="PANTHER" id="PTHR23419:SF8">
    <property type="entry name" value="FI09726P"/>
    <property type="match status" value="1"/>
</dbReference>
<dbReference type="SUPFAM" id="SSF54913">
    <property type="entry name" value="GlnB-like"/>
    <property type="match status" value="1"/>
</dbReference>
<gene>
    <name evidence="2" type="primary">cutA</name>
    <name evidence="2" type="ORF">KOR34_49570</name>
</gene>
<dbReference type="Proteomes" id="UP000316714">
    <property type="component" value="Unassembled WGS sequence"/>
</dbReference>
<dbReference type="GO" id="GO:0005507">
    <property type="term" value="F:copper ion binding"/>
    <property type="evidence" value="ECO:0007669"/>
    <property type="project" value="TreeGrafter"/>
</dbReference>
<comment type="caution">
    <text evidence="2">The sequence shown here is derived from an EMBL/GenBank/DDBJ whole genome shotgun (WGS) entry which is preliminary data.</text>
</comment>
<reference evidence="2 3" key="1">
    <citation type="submission" date="2019-02" db="EMBL/GenBank/DDBJ databases">
        <title>Deep-cultivation of Planctomycetes and their phenomic and genomic characterization uncovers novel biology.</title>
        <authorList>
            <person name="Wiegand S."/>
            <person name="Jogler M."/>
            <person name="Boedeker C."/>
            <person name="Pinto D."/>
            <person name="Vollmers J."/>
            <person name="Rivas-Marin E."/>
            <person name="Kohn T."/>
            <person name="Peeters S.H."/>
            <person name="Heuer A."/>
            <person name="Rast P."/>
            <person name="Oberbeckmann S."/>
            <person name="Bunk B."/>
            <person name="Jeske O."/>
            <person name="Meyerdierks A."/>
            <person name="Storesund J.E."/>
            <person name="Kallscheuer N."/>
            <person name="Luecker S."/>
            <person name="Lage O.M."/>
            <person name="Pohl T."/>
            <person name="Merkel B.J."/>
            <person name="Hornburger P."/>
            <person name="Mueller R.-W."/>
            <person name="Bruemmer F."/>
            <person name="Labrenz M."/>
            <person name="Spormann A.M."/>
            <person name="Op Den Camp H."/>
            <person name="Overmann J."/>
            <person name="Amann R."/>
            <person name="Jetten M.S.M."/>
            <person name="Mascher T."/>
            <person name="Medema M.H."/>
            <person name="Devos D.P."/>
            <person name="Kaster A.-K."/>
            <person name="Ovreas L."/>
            <person name="Rohde M."/>
            <person name="Galperin M.Y."/>
            <person name="Jogler C."/>
        </authorList>
    </citation>
    <scope>NUCLEOTIDE SEQUENCE [LARGE SCALE GENOMIC DNA]</scope>
    <source>
        <strain evidence="2 3">KOR34</strain>
    </source>
</reference>
<organism evidence="2 3">
    <name type="scientific">Posidoniimonas corsicana</name>
    <dbReference type="NCBI Taxonomy" id="1938618"/>
    <lineage>
        <taxon>Bacteria</taxon>
        <taxon>Pseudomonadati</taxon>
        <taxon>Planctomycetota</taxon>
        <taxon>Planctomycetia</taxon>
        <taxon>Pirellulales</taxon>
        <taxon>Lacipirellulaceae</taxon>
        <taxon>Posidoniimonas</taxon>
    </lineage>
</organism>
<dbReference type="GO" id="GO:0010038">
    <property type="term" value="P:response to metal ion"/>
    <property type="evidence" value="ECO:0007669"/>
    <property type="project" value="InterPro"/>
</dbReference>
<dbReference type="InterPro" id="IPR004323">
    <property type="entry name" value="Ion_tolerance_CutA"/>
</dbReference>
<dbReference type="PANTHER" id="PTHR23419">
    <property type="entry name" value="DIVALENT CATION TOLERANCE CUTA-RELATED"/>
    <property type="match status" value="1"/>
</dbReference>
<protein>
    <submittedName>
        <fullName evidence="2">Divalent-cation tolerance protein CutA</fullName>
    </submittedName>
</protein>
<evidence type="ECO:0000313" key="3">
    <source>
        <dbReference type="Proteomes" id="UP000316714"/>
    </source>
</evidence>
<dbReference type="EMBL" id="SIHJ01000005">
    <property type="protein sequence ID" value="TWT30398.1"/>
    <property type="molecule type" value="Genomic_DNA"/>
</dbReference>
<dbReference type="InterPro" id="IPR011322">
    <property type="entry name" value="N-reg_PII-like_a/b"/>
</dbReference>
<evidence type="ECO:0000313" key="2">
    <source>
        <dbReference type="EMBL" id="TWT30398.1"/>
    </source>
</evidence>
<proteinExistence type="inferred from homology"/>
<dbReference type="Gene3D" id="3.30.70.120">
    <property type="match status" value="1"/>
</dbReference>
<dbReference type="AlphaFoldDB" id="A0A5C5UW46"/>
<comment type="similarity">
    <text evidence="1">Belongs to the CutA family.</text>
</comment>
<dbReference type="OrthoDB" id="37622at2"/>
<accession>A0A5C5UW46</accession>
<evidence type="ECO:0000256" key="1">
    <source>
        <dbReference type="ARBA" id="ARBA00010169"/>
    </source>
</evidence>
<dbReference type="InterPro" id="IPR015867">
    <property type="entry name" value="N-reg_PII/ATP_PRibTrfase_C"/>
</dbReference>
<dbReference type="Pfam" id="PF03091">
    <property type="entry name" value="CutA1"/>
    <property type="match status" value="1"/>
</dbReference>
<name>A0A5C5UW46_9BACT</name>
<keyword evidence="3" id="KW-1185">Reference proteome</keyword>